<reference evidence="4" key="1">
    <citation type="submission" date="2016-06" db="EMBL/GenBank/DDBJ databases">
        <authorList>
            <person name="Sutton G."/>
            <person name="Brinkac L."/>
            <person name="Sanka R."/>
            <person name="Adams M."/>
            <person name="Lau E."/>
            <person name="Sam S."/>
            <person name="Sreng N."/>
            <person name="Him V."/>
            <person name="Kerleguer A."/>
            <person name="Cheng S."/>
        </authorList>
    </citation>
    <scope>NUCLEOTIDE SEQUENCE [LARGE SCALE GENOMIC DNA]</scope>
    <source>
        <strain evidence="4">E861</strain>
    </source>
</reference>
<name>A0A1A2YTU1_9MYCO</name>
<comment type="caution">
    <text evidence="3">The sequence shown here is derived from an EMBL/GenBank/DDBJ whole genome shotgun (WGS) entry which is preliminary data.</text>
</comment>
<gene>
    <name evidence="3" type="ORF">A5707_10600</name>
</gene>
<sequence>MSAVVRIVSVSVASAAVLGLVIPVGLAPTASALPCSAPEANVEPPAAAPAMPPPSPVVHPPTGRRPRGANEKAPLPKLGPLISSLLRPGSSRYSAPVQQEAAIVPPGPTPPGAANQQLPNATQAAPNAAPVPPPAPEPAPPASIAGAPTSVVDWVTGPNGPNSTLQRFGISGTDLGILWDNGDPVNRQVLMAFGDTFGYCRVHGQQWRHNVLFRSQDNNLADGISVPPGSPTDKYSGSPVLASGISRPILPGVRWAPNETGMIPTAGISVGNTQYINFMSIREWGRDGEWSTNYSAIATSPDNGQHWGIYPGSVRTPGPDSIPGARHIPGNENFQMGAFMKPGDGYVYSFGTPSGRGGSAYLARVPQNAVPDVTKYQYWNGEGNGWVPNNPGAATPVIPGPVGEMSAQYNNHLKQYLALYTNGANDVVARTAPAPQGPWSPEQMLVSSFQIPGGIYAPMIHPWSSGKDLYFNLSSWSAYDVMLMHTELP</sequence>
<feature type="compositionally biased region" description="Pro residues" evidence="1">
    <location>
        <begin position="46"/>
        <end position="59"/>
    </location>
</feature>
<feature type="region of interest" description="Disordered" evidence="1">
    <location>
        <begin position="102"/>
        <end position="147"/>
    </location>
</feature>
<protein>
    <recommendedName>
        <fullName evidence="2">DUF4185 domain-containing protein</fullName>
    </recommendedName>
</protein>
<dbReference type="RefSeq" id="WP_065016637.1">
    <property type="nucleotide sequence ID" value="NZ_LZKJ01000200.1"/>
</dbReference>
<dbReference type="AlphaFoldDB" id="A0A1A2YTU1"/>
<organism evidence="3 4">
    <name type="scientific">Mycobacterium kyorinense</name>
    <dbReference type="NCBI Taxonomy" id="487514"/>
    <lineage>
        <taxon>Bacteria</taxon>
        <taxon>Bacillati</taxon>
        <taxon>Actinomycetota</taxon>
        <taxon>Actinomycetes</taxon>
        <taxon>Mycobacteriales</taxon>
        <taxon>Mycobacteriaceae</taxon>
        <taxon>Mycobacterium</taxon>
    </lineage>
</organism>
<dbReference type="EMBL" id="LZKJ01000200">
    <property type="protein sequence ID" value="OBI40346.1"/>
    <property type="molecule type" value="Genomic_DNA"/>
</dbReference>
<feature type="compositionally biased region" description="Pro residues" evidence="1">
    <location>
        <begin position="129"/>
        <end position="141"/>
    </location>
</feature>
<evidence type="ECO:0000313" key="4">
    <source>
        <dbReference type="Proteomes" id="UP000093592"/>
    </source>
</evidence>
<evidence type="ECO:0000259" key="2">
    <source>
        <dbReference type="Pfam" id="PF13810"/>
    </source>
</evidence>
<dbReference type="InterPro" id="IPR025442">
    <property type="entry name" value="DUF4185"/>
</dbReference>
<accession>A0A1A2YTU1</accession>
<evidence type="ECO:0000256" key="1">
    <source>
        <dbReference type="SAM" id="MobiDB-lite"/>
    </source>
</evidence>
<feature type="compositionally biased region" description="Low complexity" evidence="1">
    <location>
        <begin position="113"/>
        <end position="128"/>
    </location>
</feature>
<proteinExistence type="predicted"/>
<dbReference type="Pfam" id="PF13810">
    <property type="entry name" value="DUF4185"/>
    <property type="match status" value="1"/>
</dbReference>
<dbReference type="Proteomes" id="UP000093592">
    <property type="component" value="Unassembled WGS sequence"/>
</dbReference>
<feature type="domain" description="DUF4185" evidence="2">
    <location>
        <begin position="159"/>
        <end position="485"/>
    </location>
</feature>
<evidence type="ECO:0000313" key="3">
    <source>
        <dbReference type="EMBL" id="OBI40346.1"/>
    </source>
</evidence>
<dbReference type="OrthoDB" id="284233at2"/>
<feature type="region of interest" description="Disordered" evidence="1">
    <location>
        <begin position="41"/>
        <end position="81"/>
    </location>
</feature>